<keyword evidence="4" id="KW-0479">Metal-binding</keyword>
<evidence type="ECO:0000256" key="8">
    <source>
        <dbReference type="ARBA" id="ARBA00023125"/>
    </source>
</evidence>
<reference evidence="12" key="1">
    <citation type="submission" date="2020-05" db="EMBL/GenBank/DDBJ databases">
        <authorList>
            <person name="Chiriac C."/>
            <person name="Salcher M."/>
            <person name="Ghai R."/>
            <person name="Kavagutti S V."/>
        </authorList>
    </citation>
    <scope>NUCLEOTIDE SEQUENCE</scope>
</reference>
<dbReference type="EMBL" id="LR796920">
    <property type="protein sequence ID" value="CAB4174606.1"/>
    <property type="molecule type" value="Genomic_DNA"/>
</dbReference>
<keyword evidence="8" id="KW-0238">DNA-binding</keyword>
<dbReference type="PANTHER" id="PTHR38839">
    <property type="entry name" value="TRANSCRIPTIONAL REGULATOR WHID-RELATED"/>
    <property type="match status" value="1"/>
</dbReference>
<evidence type="ECO:0000313" key="12">
    <source>
        <dbReference type="EMBL" id="CAB4174606.1"/>
    </source>
</evidence>
<dbReference type="GO" id="GO:0047134">
    <property type="term" value="F:protein-disulfide reductase [NAD(P)H] activity"/>
    <property type="evidence" value="ECO:0007669"/>
    <property type="project" value="TreeGrafter"/>
</dbReference>
<evidence type="ECO:0000256" key="4">
    <source>
        <dbReference type="ARBA" id="ARBA00022723"/>
    </source>
</evidence>
<keyword evidence="7" id="KW-0805">Transcription regulation</keyword>
<dbReference type="InterPro" id="IPR034768">
    <property type="entry name" value="4FE4S_WBL"/>
</dbReference>
<accession>A0A6J5PWW7</accession>
<keyword evidence="10" id="KW-0804">Transcription</keyword>
<organism evidence="12">
    <name type="scientific">uncultured Caudovirales phage</name>
    <dbReference type="NCBI Taxonomy" id="2100421"/>
    <lineage>
        <taxon>Viruses</taxon>
        <taxon>Duplodnaviria</taxon>
        <taxon>Heunggongvirae</taxon>
        <taxon>Uroviricota</taxon>
        <taxon>Caudoviricetes</taxon>
        <taxon>Peduoviridae</taxon>
        <taxon>Maltschvirus</taxon>
        <taxon>Maltschvirus maltsch</taxon>
    </lineage>
</organism>
<evidence type="ECO:0000313" key="14">
    <source>
        <dbReference type="EMBL" id="CAB4188364.1"/>
    </source>
</evidence>
<gene>
    <name evidence="13" type="ORF">UFOVP1035_55</name>
    <name evidence="14" type="ORF">UFOVP1181_14</name>
    <name evidence="12" type="ORF">UFOVP965_59</name>
</gene>
<dbReference type="GO" id="GO:0003677">
    <property type="term" value="F:DNA binding"/>
    <property type="evidence" value="ECO:0007669"/>
    <property type="project" value="UniProtKB-KW"/>
</dbReference>
<proteinExistence type="inferred from homology"/>
<keyword evidence="5" id="KW-0408">Iron</keyword>
<dbReference type="EMBL" id="LR797127">
    <property type="protein sequence ID" value="CAB4188364.1"/>
    <property type="molecule type" value="Genomic_DNA"/>
</dbReference>
<evidence type="ECO:0000256" key="10">
    <source>
        <dbReference type="ARBA" id="ARBA00023163"/>
    </source>
</evidence>
<dbReference type="GO" id="GO:0046872">
    <property type="term" value="F:metal ion binding"/>
    <property type="evidence" value="ECO:0007669"/>
    <property type="project" value="UniProtKB-KW"/>
</dbReference>
<name>A0A6J5PWW7_9CAUD</name>
<evidence type="ECO:0000256" key="1">
    <source>
        <dbReference type="ARBA" id="ARBA00001966"/>
    </source>
</evidence>
<feature type="domain" description="4Fe-4S Wbl-type" evidence="11">
    <location>
        <begin position="1"/>
        <end position="65"/>
    </location>
</feature>
<evidence type="ECO:0000259" key="11">
    <source>
        <dbReference type="PROSITE" id="PS51674"/>
    </source>
</evidence>
<keyword evidence="9" id="KW-1015">Disulfide bond</keyword>
<evidence type="ECO:0000313" key="13">
    <source>
        <dbReference type="EMBL" id="CAB4179798.1"/>
    </source>
</evidence>
<sequence>MDTELWYPPRDKNKHQLIAQRSKAVCYGKDGLPECPVRKECLLYAVAMDEQHGVWGGKSHRERNALERKAKAAGIAFKDWVETRKS</sequence>
<dbReference type="GO" id="GO:0051539">
    <property type="term" value="F:4 iron, 4 sulfur cluster binding"/>
    <property type="evidence" value="ECO:0007669"/>
    <property type="project" value="UniProtKB-KW"/>
</dbReference>
<dbReference type="Pfam" id="PF02467">
    <property type="entry name" value="Whib"/>
    <property type="match status" value="1"/>
</dbReference>
<comment type="similarity">
    <text evidence="2">Belongs to the WhiB family.</text>
</comment>
<evidence type="ECO:0000256" key="5">
    <source>
        <dbReference type="ARBA" id="ARBA00023004"/>
    </source>
</evidence>
<dbReference type="PROSITE" id="PS51674">
    <property type="entry name" value="4FE4S_WBL"/>
    <property type="match status" value="1"/>
</dbReference>
<comment type="cofactor">
    <cofactor evidence="1">
        <name>[4Fe-4S] cluster</name>
        <dbReference type="ChEBI" id="CHEBI:49883"/>
    </cofactor>
</comment>
<dbReference type="InterPro" id="IPR003482">
    <property type="entry name" value="Whib"/>
</dbReference>
<protein>
    <submittedName>
        <fullName evidence="12">WhiB-like iron-sulfur binding domain containing protein</fullName>
    </submittedName>
</protein>
<keyword evidence="3" id="KW-0004">4Fe-4S</keyword>
<keyword evidence="6" id="KW-0411">Iron-sulfur</keyword>
<evidence type="ECO:0000256" key="9">
    <source>
        <dbReference type="ARBA" id="ARBA00023157"/>
    </source>
</evidence>
<evidence type="ECO:0000256" key="3">
    <source>
        <dbReference type="ARBA" id="ARBA00022485"/>
    </source>
</evidence>
<dbReference type="GO" id="GO:0045892">
    <property type="term" value="P:negative regulation of DNA-templated transcription"/>
    <property type="evidence" value="ECO:0007669"/>
    <property type="project" value="TreeGrafter"/>
</dbReference>
<evidence type="ECO:0000256" key="2">
    <source>
        <dbReference type="ARBA" id="ARBA00006597"/>
    </source>
</evidence>
<evidence type="ECO:0000256" key="6">
    <source>
        <dbReference type="ARBA" id="ARBA00023014"/>
    </source>
</evidence>
<dbReference type="EMBL" id="LR796984">
    <property type="protein sequence ID" value="CAB4179798.1"/>
    <property type="molecule type" value="Genomic_DNA"/>
</dbReference>
<evidence type="ECO:0000256" key="7">
    <source>
        <dbReference type="ARBA" id="ARBA00023015"/>
    </source>
</evidence>